<dbReference type="PROSITE" id="PS50056">
    <property type="entry name" value="TYR_PHOSPHATASE_2"/>
    <property type="match status" value="1"/>
</dbReference>
<dbReference type="GO" id="GO:0062026">
    <property type="term" value="P:negative regulation of SCF-dependent proteasomal ubiquitin-dependent catabolic process"/>
    <property type="evidence" value="ECO:0007669"/>
    <property type="project" value="TreeGrafter"/>
</dbReference>
<dbReference type="InterPro" id="IPR029021">
    <property type="entry name" value="Prot-tyrosine_phosphatase-like"/>
</dbReference>
<dbReference type="PANTHER" id="PTHR46588:SF1">
    <property type="entry name" value="SERINE_THREONINE_TYROSINE-INTERACTING PROTEIN"/>
    <property type="match status" value="1"/>
</dbReference>
<keyword evidence="5" id="KW-1185">Reference proteome</keyword>
<evidence type="ECO:0000259" key="3">
    <source>
        <dbReference type="PROSITE" id="PS50056"/>
    </source>
</evidence>
<dbReference type="InterPro" id="IPR052449">
    <property type="entry name" value="STYX-Interacting_Phosphatase"/>
</dbReference>
<dbReference type="GO" id="GO:0005737">
    <property type="term" value="C:cytoplasm"/>
    <property type="evidence" value="ECO:0007669"/>
    <property type="project" value="TreeGrafter"/>
</dbReference>
<dbReference type="InterPro" id="IPR020422">
    <property type="entry name" value="TYR_PHOSPHATASE_DUAL_dom"/>
</dbReference>
<name>A0A812Q8Z7_9DINO</name>
<feature type="domain" description="Tyrosine-protein phosphatase" evidence="2">
    <location>
        <begin position="26"/>
        <end position="171"/>
    </location>
</feature>
<evidence type="ECO:0000259" key="2">
    <source>
        <dbReference type="PROSITE" id="PS50054"/>
    </source>
</evidence>
<dbReference type="SMART" id="SM00195">
    <property type="entry name" value="DSPc"/>
    <property type="match status" value="1"/>
</dbReference>
<dbReference type="GO" id="GO:0005654">
    <property type="term" value="C:nucleoplasm"/>
    <property type="evidence" value="ECO:0007669"/>
    <property type="project" value="TreeGrafter"/>
</dbReference>
<dbReference type="Pfam" id="PF00782">
    <property type="entry name" value="DSPc"/>
    <property type="match status" value="1"/>
</dbReference>
<evidence type="ECO:0000313" key="5">
    <source>
        <dbReference type="Proteomes" id="UP000601435"/>
    </source>
</evidence>
<dbReference type="OrthoDB" id="10252009at2759"/>
<dbReference type="InterPro" id="IPR000340">
    <property type="entry name" value="Dual-sp_phosphatase_cat-dom"/>
</dbReference>
<dbReference type="SUPFAM" id="SSF52799">
    <property type="entry name" value="(Phosphotyrosine protein) phosphatases II"/>
    <property type="match status" value="1"/>
</dbReference>
<proteinExistence type="inferred from homology"/>
<gene>
    <name evidence="4" type="primary">styx-b</name>
    <name evidence="4" type="ORF">SNEC2469_LOCUS9887</name>
</gene>
<dbReference type="PROSITE" id="PS50054">
    <property type="entry name" value="TYR_PHOSPHATASE_DUAL"/>
    <property type="match status" value="1"/>
</dbReference>
<dbReference type="PANTHER" id="PTHR46588">
    <property type="entry name" value="SERINE/THREONINE/TYROSINE-INTERACTING PROTEIN"/>
    <property type="match status" value="1"/>
</dbReference>
<dbReference type="InterPro" id="IPR000387">
    <property type="entry name" value="Tyr_Pase_dom"/>
</dbReference>
<reference evidence="4" key="1">
    <citation type="submission" date="2021-02" db="EMBL/GenBank/DDBJ databases">
        <authorList>
            <person name="Dougan E. K."/>
            <person name="Rhodes N."/>
            <person name="Thang M."/>
            <person name="Chan C."/>
        </authorList>
    </citation>
    <scope>NUCLEOTIDE SEQUENCE</scope>
</reference>
<dbReference type="GO" id="GO:1990444">
    <property type="term" value="F:F-box domain binding"/>
    <property type="evidence" value="ECO:0007669"/>
    <property type="project" value="TreeGrafter"/>
</dbReference>
<dbReference type="Gene3D" id="3.90.190.10">
    <property type="entry name" value="Protein tyrosine phosphatase superfamily"/>
    <property type="match status" value="1"/>
</dbReference>
<sequence>MYSTALSGVQGLLPPDTDWVYAKKREAQEIIPGLWLGPFGSARDQEFLKRVNITDALVVRAPEEARIICPKYPEFIHYEVLECRDSPFENIIRFFADVKLLLDAVLARGGRILVHGNAGMSRSAALVVAYVMEKFNLPSDQAHTYVLTRRHCISINEGFRNQIREYEMLHR</sequence>
<evidence type="ECO:0000313" key="4">
    <source>
        <dbReference type="EMBL" id="CAE7368973.1"/>
    </source>
</evidence>
<comment type="similarity">
    <text evidence="1">Belongs to the protein-tyrosine phosphatase family. Non-receptor class subfamily.</text>
</comment>
<dbReference type="AlphaFoldDB" id="A0A812Q8Z7"/>
<dbReference type="EMBL" id="CAJNJA010015805">
    <property type="protein sequence ID" value="CAE7368973.1"/>
    <property type="molecule type" value="Genomic_DNA"/>
</dbReference>
<feature type="domain" description="Tyrosine specific protein phosphatases" evidence="3">
    <location>
        <begin position="92"/>
        <end position="150"/>
    </location>
</feature>
<comment type="caution">
    <text evidence="4">The sequence shown here is derived from an EMBL/GenBank/DDBJ whole genome shotgun (WGS) entry which is preliminary data.</text>
</comment>
<accession>A0A812Q8Z7</accession>
<evidence type="ECO:0000256" key="1">
    <source>
        <dbReference type="ARBA" id="ARBA00009649"/>
    </source>
</evidence>
<dbReference type="GO" id="GO:0070372">
    <property type="term" value="P:regulation of ERK1 and ERK2 cascade"/>
    <property type="evidence" value="ECO:0007669"/>
    <property type="project" value="TreeGrafter"/>
</dbReference>
<organism evidence="4 5">
    <name type="scientific">Symbiodinium necroappetens</name>
    <dbReference type="NCBI Taxonomy" id="1628268"/>
    <lineage>
        <taxon>Eukaryota</taxon>
        <taxon>Sar</taxon>
        <taxon>Alveolata</taxon>
        <taxon>Dinophyceae</taxon>
        <taxon>Suessiales</taxon>
        <taxon>Symbiodiniaceae</taxon>
        <taxon>Symbiodinium</taxon>
    </lineage>
</organism>
<dbReference type="Proteomes" id="UP000601435">
    <property type="component" value="Unassembled WGS sequence"/>
</dbReference>
<feature type="non-terminal residue" evidence="4">
    <location>
        <position position="171"/>
    </location>
</feature>
<protein>
    <submittedName>
        <fullName evidence="4">Styx-b protein</fullName>
    </submittedName>
</protein>